<dbReference type="AlphaFoldDB" id="F9CVA8"/>
<proteinExistence type="predicted"/>
<comment type="caution">
    <text evidence="1">The sequence shown here is derived from an EMBL/GenBank/DDBJ whole genome shotgun (WGS) entry which is preliminary data.</text>
</comment>
<evidence type="ECO:0000313" key="1">
    <source>
        <dbReference type="EMBL" id="EGP94734.1"/>
    </source>
</evidence>
<organism evidence="1 2">
    <name type="scientific">Nitrosarchaeum koreense MY1</name>
    <dbReference type="NCBI Taxonomy" id="1001994"/>
    <lineage>
        <taxon>Archaea</taxon>
        <taxon>Nitrososphaerota</taxon>
        <taxon>Nitrososphaeria</taxon>
        <taxon>Nitrosopumilales</taxon>
        <taxon>Nitrosopumilaceae</taxon>
        <taxon>Nitrosarchaeum</taxon>
    </lineage>
</organism>
<keyword evidence="2" id="KW-1185">Reference proteome</keyword>
<name>F9CVA8_9ARCH</name>
<dbReference type="EMBL" id="AFPU01000001">
    <property type="protein sequence ID" value="EGP94734.1"/>
    <property type="molecule type" value="Genomic_DNA"/>
</dbReference>
<protein>
    <submittedName>
        <fullName evidence="1">Uncharacterized protein</fullName>
    </submittedName>
</protein>
<accession>F9CVA8</accession>
<dbReference type="RefSeq" id="WP_007551783.1">
    <property type="nucleotide sequence ID" value="NZ_AFPU01000001.1"/>
</dbReference>
<sequence>MNLKIEGFLNDGAPAGGVTDVTLYNDLGNLHSSGNTTSHVIFNSTPGTVHIFGGSTSLHGFDGLTVSTVTDPDFGARLTFAMTGGGNDDDAIDHVQMRIHF</sequence>
<reference evidence="1 2" key="1">
    <citation type="journal article" date="2011" name="J. Bacteriol.">
        <title>Genome Sequence of an Ammonia-Oxidizing Soil Archaeon, "Candidatus Nitrosoarchaeum koreensis" MY1.</title>
        <authorList>
            <person name="Kim B.K."/>
            <person name="Jung M.Y."/>
            <person name="Yu D.S."/>
            <person name="Park S.J."/>
            <person name="Oh T.K."/>
            <person name="Rhee S.K."/>
            <person name="Kim J.F."/>
        </authorList>
    </citation>
    <scope>NUCLEOTIDE SEQUENCE [LARGE SCALE GENOMIC DNA]</scope>
    <source>
        <strain evidence="1 2">MY1</strain>
    </source>
</reference>
<dbReference type="Proteomes" id="UP000004440">
    <property type="component" value="Unassembled WGS sequence"/>
</dbReference>
<evidence type="ECO:0000313" key="2">
    <source>
        <dbReference type="Proteomes" id="UP000004440"/>
    </source>
</evidence>
<dbReference type="STRING" id="1001994.MY1_1990"/>
<gene>
    <name evidence="1" type="ORF">MY1_1990</name>
</gene>